<evidence type="ECO:0000256" key="1">
    <source>
        <dbReference type="ARBA" id="ARBA00022723"/>
    </source>
</evidence>
<dbReference type="InterPro" id="IPR050884">
    <property type="entry name" value="CNP_phosphodiesterase-III"/>
</dbReference>
<keyword evidence="1" id="KW-0479">Metal-binding</keyword>
<dbReference type="SUPFAM" id="SSF56300">
    <property type="entry name" value="Metallo-dependent phosphatases"/>
    <property type="match status" value="1"/>
</dbReference>
<comment type="caution">
    <text evidence="6">The sequence shown here is derived from an EMBL/GenBank/DDBJ whole genome shotgun (WGS) entry which is preliminary data.</text>
</comment>
<name>A0A923RQD9_9FIRM</name>
<reference evidence="6" key="1">
    <citation type="submission" date="2020-08" db="EMBL/GenBank/DDBJ databases">
        <title>Genome public.</title>
        <authorList>
            <person name="Liu C."/>
            <person name="Sun Q."/>
        </authorList>
    </citation>
    <scope>NUCLEOTIDE SEQUENCE</scope>
    <source>
        <strain evidence="6">NSJ-55</strain>
    </source>
</reference>
<comment type="similarity">
    <text evidence="4">Belongs to the cyclic nucleotide phosphodiesterase class-III family.</text>
</comment>
<gene>
    <name evidence="6" type="ORF">H8S37_10850</name>
</gene>
<protein>
    <submittedName>
        <fullName evidence="6">Metallophosphoesterase</fullName>
    </submittedName>
</protein>
<sequence>MLKIAHLSDIHLRCKYSGTYMDEIIRQRTMPTDYFITALKEISNADYDLIVLTGDLVHEGSAQDYAYLKELLDTYACGKPVLPALGNHDFKKSFYEGFCQRTSDKPVYYVKYIHDYRFIVLDTSIEGEGDGYISDEQEKWLFRQLASPYKKGTVLLGHHPFKSEQSWFQTKLPENFIEKLQKTDVIAYLCGHAHFQESRKLGTFIQLTSEAFNYGVETRKQEVVYTETKGYCTCWLKEDGDIVSHMHVLTPYNPVFYTL</sequence>
<evidence type="ECO:0000256" key="2">
    <source>
        <dbReference type="ARBA" id="ARBA00022801"/>
    </source>
</evidence>
<dbReference type="Proteomes" id="UP000652477">
    <property type="component" value="Unassembled WGS sequence"/>
</dbReference>
<accession>A0A923RQD9</accession>
<dbReference type="RefSeq" id="WP_186876085.1">
    <property type="nucleotide sequence ID" value="NZ_JACOPF010000002.1"/>
</dbReference>
<evidence type="ECO:0000256" key="4">
    <source>
        <dbReference type="ARBA" id="ARBA00025742"/>
    </source>
</evidence>
<keyword evidence="3" id="KW-0408">Iron</keyword>
<dbReference type="Gene3D" id="3.60.21.10">
    <property type="match status" value="1"/>
</dbReference>
<dbReference type="InterPro" id="IPR004843">
    <property type="entry name" value="Calcineurin-like_PHP"/>
</dbReference>
<keyword evidence="7" id="KW-1185">Reference proteome</keyword>
<keyword evidence="2" id="KW-0378">Hydrolase</keyword>
<evidence type="ECO:0000313" key="7">
    <source>
        <dbReference type="Proteomes" id="UP000652477"/>
    </source>
</evidence>
<evidence type="ECO:0000313" key="6">
    <source>
        <dbReference type="EMBL" id="MBC5689415.1"/>
    </source>
</evidence>
<feature type="domain" description="Calcineurin-like phosphoesterase" evidence="5">
    <location>
        <begin position="2"/>
        <end position="194"/>
    </location>
</feature>
<evidence type="ECO:0000256" key="3">
    <source>
        <dbReference type="ARBA" id="ARBA00023004"/>
    </source>
</evidence>
<dbReference type="AlphaFoldDB" id="A0A923RQD9"/>
<dbReference type="EMBL" id="JACOPF010000002">
    <property type="protein sequence ID" value="MBC5689415.1"/>
    <property type="molecule type" value="Genomic_DNA"/>
</dbReference>
<dbReference type="PANTHER" id="PTHR42988:SF2">
    <property type="entry name" value="CYCLIC NUCLEOTIDE PHOSPHODIESTERASE CBUA0032-RELATED"/>
    <property type="match status" value="1"/>
</dbReference>
<organism evidence="6 7">
    <name type="scientific">Mediterraneibacter hominis</name>
    <dbReference type="NCBI Taxonomy" id="2763054"/>
    <lineage>
        <taxon>Bacteria</taxon>
        <taxon>Bacillati</taxon>
        <taxon>Bacillota</taxon>
        <taxon>Clostridia</taxon>
        <taxon>Lachnospirales</taxon>
        <taxon>Lachnospiraceae</taxon>
        <taxon>Mediterraneibacter</taxon>
    </lineage>
</organism>
<evidence type="ECO:0000259" key="5">
    <source>
        <dbReference type="Pfam" id="PF00149"/>
    </source>
</evidence>
<dbReference type="GO" id="GO:0046872">
    <property type="term" value="F:metal ion binding"/>
    <property type="evidence" value="ECO:0007669"/>
    <property type="project" value="UniProtKB-KW"/>
</dbReference>
<dbReference type="PANTHER" id="PTHR42988">
    <property type="entry name" value="PHOSPHOHYDROLASE"/>
    <property type="match status" value="1"/>
</dbReference>
<dbReference type="GO" id="GO:0016787">
    <property type="term" value="F:hydrolase activity"/>
    <property type="evidence" value="ECO:0007669"/>
    <property type="project" value="UniProtKB-KW"/>
</dbReference>
<dbReference type="InterPro" id="IPR029052">
    <property type="entry name" value="Metallo-depent_PP-like"/>
</dbReference>
<proteinExistence type="inferred from homology"/>
<dbReference type="Pfam" id="PF00149">
    <property type="entry name" value="Metallophos"/>
    <property type="match status" value="1"/>
</dbReference>